<dbReference type="EMBL" id="JBHULR010000003">
    <property type="protein sequence ID" value="MFD2547441.1"/>
    <property type="molecule type" value="Genomic_DNA"/>
</dbReference>
<comment type="pathway">
    <text evidence="1">Pyrimidine metabolism; UMP biosynthesis via de novo pathway; UMP from orotate: step 2/2.</text>
</comment>
<gene>
    <name evidence="9" type="primary">pyrF</name>
    <name evidence="9" type="ORF">ACFSR5_07265</name>
</gene>
<keyword evidence="10" id="KW-1185">Reference proteome</keyword>
<evidence type="ECO:0000256" key="4">
    <source>
        <dbReference type="ARBA" id="ARBA00022975"/>
    </source>
</evidence>
<evidence type="ECO:0000259" key="8">
    <source>
        <dbReference type="SMART" id="SM00934"/>
    </source>
</evidence>
<evidence type="ECO:0000256" key="6">
    <source>
        <dbReference type="ARBA" id="ARBA00049157"/>
    </source>
</evidence>
<comment type="catalytic activity">
    <reaction evidence="6">
        <text>orotidine 5'-phosphate + H(+) = UMP + CO2</text>
        <dbReference type="Rhea" id="RHEA:11596"/>
        <dbReference type="ChEBI" id="CHEBI:15378"/>
        <dbReference type="ChEBI" id="CHEBI:16526"/>
        <dbReference type="ChEBI" id="CHEBI:57538"/>
        <dbReference type="ChEBI" id="CHEBI:57865"/>
        <dbReference type="EC" id="4.1.1.23"/>
    </reaction>
</comment>
<sequence>MTKAELLRQIKAKRSFLCVGLDTDINKIPPHLLDDEDPIFSFNKAIIEATEDLCVAYKPNIAFYECYGVKGWQSLQKTWAAIPKSCLSIADAKRGDIGNTSDMYAKAFFDESVSGLGFDALTIAPYMGNDSVTPFLQQEGKWAIVLALTSNVGGLDFQNFTNRDGVQLFEYVLEKVSSWGSTENTMFVVGATRGEGFLNVRKYAPDHFLLVPGVGAQGGSLADVCRYGMNASCGLLVNSTRGIIYASNGRDFAERAREEAVKLQQEMEIELEKAAII</sequence>
<keyword evidence="4" id="KW-0665">Pyrimidine biosynthesis</keyword>
<evidence type="ECO:0000256" key="7">
    <source>
        <dbReference type="NCBIfam" id="TIGR02127"/>
    </source>
</evidence>
<dbReference type="InterPro" id="IPR001754">
    <property type="entry name" value="OMPdeCOase_dom"/>
</dbReference>
<comment type="caution">
    <text evidence="9">The sequence shown here is derived from an EMBL/GenBank/DDBJ whole genome shotgun (WGS) entry which is preliminary data.</text>
</comment>
<dbReference type="InterPro" id="IPR011060">
    <property type="entry name" value="RibuloseP-bd_barrel"/>
</dbReference>
<dbReference type="PANTHER" id="PTHR43375:SF1">
    <property type="entry name" value="OROTIDINE 5'-PHOSPHATE DECARBOXYLASE"/>
    <property type="match status" value="1"/>
</dbReference>
<dbReference type="InterPro" id="IPR011995">
    <property type="entry name" value="OMPdecase_type-2"/>
</dbReference>
<keyword evidence="3" id="KW-0210">Decarboxylase</keyword>
<evidence type="ECO:0000256" key="2">
    <source>
        <dbReference type="ARBA" id="ARBA00008847"/>
    </source>
</evidence>
<dbReference type="Pfam" id="PF00215">
    <property type="entry name" value="OMPdecase"/>
    <property type="match status" value="1"/>
</dbReference>
<dbReference type="InterPro" id="IPR013785">
    <property type="entry name" value="Aldolase_TIM"/>
</dbReference>
<proteinExistence type="inferred from homology"/>
<dbReference type="SUPFAM" id="SSF51366">
    <property type="entry name" value="Ribulose-phoshate binding barrel"/>
    <property type="match status" value="1"/>
</dbReference>
<dbReference type="Gene3D" id="3.20.20.70">
    <property type="entry name" value="Aldolase class I"/>
    <property type="match status" value="1"/>
</dbReference>
<protein>
    <recommendedName>
        <fullName evidence="7">Orotidine-5'-phosphate decarboxylase</fullName>
        <ecNumber evidence="7">4.1.1.23</ecNumber>
    </recommendedName>
</protein>
<evidence type="ECO:0000313" key="10">
    <source>
        <dbReference type="Proteomes" id="UP001597545"/>
    </source>
</evidence>
<evidence type="ECO:0000256" key="3">
    <source>
        <dbReference type="ARBA" id="ARBA00022793"/>
    </source>
</evidence>
<comment type="similarity">
    <text evidence="2">Belongs to the OMP decarboxylase family. Type 2 subfamily.</text>
</comment>
<feature type="domain" description="Orotidine 5'-phosphate decarboxylase" evidence="8">
    <location>
        <begin position="16"/>
        <end position="256"/>
    </location>
</feature>
<dbReference type="SMART" id="SM00934">
    <property type="entry name" value="OMPdecase"/>
    <property type="match status" value="1"/>
</dbReference>
<dbReference type="CDD" id="cd04725">
    <property type="entry name" value="OMP_decarboxylase_like"/>
    <property type="match status" value="1"/>
</dbReference>
<reference evidence="10" key="1">
    <citation type="journal article" date="2019" name="Int. J. Syst. Evol. Microbiol.">
        <title>The Global Catalogue of Microorganisms (GCM) 10K type strain sequencing project: providing services to taxonomists for standard genome sequencing and annotation.</title>
        <authorList>
            <consortium name="The Broad Institute Genomics Platform"/>
            <consortium name="The Broad Institute Genome Sequencing Center for Infectious Disease"/>
            <person name="Wu L."/>
            <person name="Ma J."/>
        </authorList>
    </citation>
    <scope>NUCLEOTIDE SEQUENCE [LARGE SCALE GENOMIC DNA]</scope>
    <source>
        <strain evidence="10">KCTC 42662</strain>
    </source>
</reference>
<keyword evidence="5 9" id="KW-0456">Lyase</keyword>
<dbReference type="NCBIfam" id="TIGR02127">
    <property type="entry name" value="pyrF_sub2"/>
    <property type="match status" value="1"/>
</dbReference>
<organism evidence="9 10">
    <name type="scientific">Sphingobacterium suaedae</name>
    <dbReference type="NCBI Taxonomy" id="1686402"/>
    <lineage>
        <taxon>Bacteria</taxon>
        <taxon>Pseudomonadati</taxon>
        <taxon>Bacteroidota</taxon>
        <taxon>Sphingobacteriia</taxon>
        <taxon>Sphingobacteriales</taxon>
        <taxon>Sphingobacteriaceae</taxon>
        <taxon>Sphingobacterium</taxon>
    </lineage>
</organism>
<dbReference type="EC" id="4.1.1.23" evidence="7"/>
<dbReference type="GO" id="GO:0004590">
    <property type="term" value="F:orotidine-5'-phosphate decarboxylase activity"/>
    <property type="evidence" value="ECO:0007669"/>
    <property type="project" value="UniProtKB-EC"/>
</dbReference>
<evidence type="ECO:0000256" key="1">
    <source>
        <dbReference type="ARBA" id="ARBA00004861"/>
    </source>
</evidence>
<dbReference type="Proteomes" id="UP001597545">
    <property type="component" value="Unassembled WGS sequence"/>
</dbReference>
<dbReference type="PANTHER" id="PTHR43375">
    <property type="entry name" value="OROTIDINE 5'-PHOSPHATE DECARBOXYLASE"/>
    <property type="match status" value="1"/>
</dbReference>
<name>A0ABW5KF33_9SPHI</name>
<evidence type="ECO:0000256" key="5">
    <source>
        <dbReference type="ARBA" id="ARBA00023239"/>
    </source>
</evidence>
<accession>A0ABW5KF33</accession>
<evidence type="ECO:0000313" key="9">
    <source>
        <dbReference type="EMBL" id="MFD2547441.1"/>
    </source>
</evidence>
<dbReference type="RefSeq" id="WP_380902199.1">
    <property type="nucleotide sequence ID" value="NZ_JBHUEG010000007.1"/>
</dbReference>